<reference evidence="9 10" key="1">
    <citation type="submission" date="2019-03" db="EMBL/GenBank/DDBJ databases">
        <title>Deep-cultivation of Planctomycetes and their phenomic and genomic characterization uncovers novel biology.</title>
        <authorList>
            <person name="Wiegand S."/>
            <person name="Jogler M."/>
            <person name="Boedeker C."/>
            <person name="Pinto D."/>
            <person name="Vollmers J."/>
            <person name="Rivas-Marin E."/>
            <person name="Kohn T."/>
            <person name="Peeters S.H."/>
            <person name="Heuer A."/>
            <person name="Rast P."/>
            <person name="Oberbeckmann S."/>
            <person name="Bunk B."/>
            <person name="Jeske O."/>
            <person name="Meyerdierks A."/>
            <person name="Storesund J.E."/>
            <person name="Kallscheuer N."/>
            <person name="Luecker S."/>
            <person name="Lage O.M."/>
            <person name="Pohl T."/>
            <person name="Merkel B.J."/>
            <person name="Hornburger P."/>
            <person name="Mueller R.-W."/>
            <person name="Bruemmer F."/>
            <person name="Labrenz M."/>
            <person name="Spormann A.M."/>
            <person name="Op den Camp H."/>
            <person name="Overmann J."/>
            <person name="Amann R."/>
            <person name="Jetten M.S.M."/>
            <person name="Mascher T."/>
            <person name="Medema M.H."/>
            <person name="Devos D.P."/>
            <person name="Kaster A.-K."/>
            <person name="Ovreas L."/>
            <person name="Rohde M."/>
            <person name="Galperin M.Y."/>
            <person name="Jogler C."/>
        </authorList>
    </citation>
    <scope>NUCLEOTIDE SEQUENCE [LARGE SCALE GENOMIC DNA]</scope>
    <source>
        <strain evidence="9 10">Enr17</strain>
    </source>
</reference>
<feature type="transmembrane region" description="Helical" evidence="8">
    <location>
        <begin position="418"/>
        <end position="439"/>
    </location>
</feature>
<protein>
    <submittedName>
        <fullName evidence="9">Polysulfide reductase, NrfD</fullName>
    </submittedName>
</protein>
<comment type="similarity">
    <text evidence="2">Belongs to the NrfD family.</text>
</comment>
<keyword evidence="3" id="KW-1003">Cell membrane</keyword>
<keyword evidence="6 8" id="KW-0472">Membrane</keyword>
<dbReference type="PANTHER" id="PTHR43044:SF2">
    <property type="entry name" value="POLYSULPHIDE REDUCTASE NRFD"/>
    <property type="match status" value="1"/>
</dbReference>
<evidence type="ECO:0000256" key="6">
    <source>
        <dbReference type="ARBA" id="ARBA00023136"/>
    </source>
</evidence>
<sequence>MASVTAEPIDTTIEVPGKRTPLVTGAHDYGTVTDAVCRLAECKAPKAWYLALGVSACLMGMLFGLIGYLIITGVGVWGNRSPVFWGWPIVNFVFWVGIGHAGTLISAILFLFRQDWRTGINRAAEAMTIFAVVCAGVFPGIHIGRVWLAYWLFPIPNQMAMWPNFRSPLLWDVFAVSTYATVSLLFWYMGMIPDLATLRDRATGKIQQFAYGLFSLGWNGSSRHWHRYERAYLLLAALAAPLVLSVHTIVSFDFAVSQLPGWHTTIFPPYFVAGAVFSGFAMVLTLMIPARKICGIEDLLTDRHLENMTKVIIATGTMVGYAYAMEFFIAWYGGNRYETFAFINRAFGPYAWAYWIMVSCNVISPQLFWIKKIRTTPWMIFVVCVFVNIGMWFERFVITVTSLSRDFLPSSWGYFKPTIVDVLMLIGSFGLFMTLFLLFCKFLPMVAMAEVKSVMASPHDHGDDQPDIPDSHGQYQSENSDTE</sequence>
<dbReference type="OrthoDB" id="9806499at2"/>
<feature type="transmembrane region" description="Helical" evidence="8">
    <location>
        <begin position="48"/>
        <end position="77"/>
    </location>
</feature>
<dbReference type="RefSeq" id="WP_145313250.1">
    <property type="nucleotide sequence ID" value="NZ_CP037452.1"/>
</dbReference>
<evidence type="ECO:0000256" key="8">
    <source>
        <dbReference type="SAM" id="Phobius"/>
    </source>
</evidence>
<evidence type="ECO:0000256" key="3">
    <source>
        <dbReference type="ARBA" id="ARBA00022475"/>
    </source>
</evidence>
<evidence type="ECO:0000313" key="9">
    <source>
        <dbReference type="EMBL" id="QDV53603.1"/>
    </source>
</evidence>
<evidence type="ECO:0000256" key="2">
    <source>
        <dbReference type="ARBA" id="ARBA00008929"/>
    </source>
</evidence>
<dbReference type="InterPro" id="IPR005614">
    <property type="entry name" value="NrfD-like"/>
</dbReference>
<dbReference type="Pfam" id="PF03916">
    <property type="entry name" value="NrfD"/>
    <property type="match status" value="1"/>
</dbReference>
<feature type="transmembrane region" description="Helical" evidence="8">
    <location>
        <begin position="311"/>
        <end position="332"/>
    </location>
</feature>
<evidence type="ECO:0000256" key="5">
    <source>
        <dbReference type="ARBA" id="ARBA00022989"/>
    </source>
</evidence>
<evidence type="ECO:0000256" key="1">
    <source>
        <dbReference type="ARBA" id="ARBA00004651"/>
    </source>
</evidence>
<dbReference type="AlphaFoldDB" id="A0A518IKH7"/>
<dbReference type="GO" id="GO:0005886">
    <property type="term" value="C:plasma membrane"/>
    <property type="evidence" value="ECO:0007669"/>
    <property type="project" value="UniProtKB-SubCell"/>
</dbReference>
<feature type="transmembrane region" description="Helical" evidence="8">
    <location>
        <begin position="352"/>
        <end position="370"/>
    </location>
</feature>
<keyword evidence="5 8" id="KW-1133">Transmembrane helix</keyword>
<feature type="transmembrane region" description="Helical" evidence="8">
    <location>
        <begin position="377"/>
        <end position="398"/>
    </location>
</feature>
<dbReference type="KEGG" id="gfm:Enr17x_56830"/>
<feature type="transmembrane region" description="Helical" evidence="8">
    <location>
        <begin position="270"/>
        <end position="290"/>
    </location>
</feature>
<keyword evidence="10" id="KW-1185">Reference proteome</keyword>
<gene>
    <name evidence="9" type="ORF">Enr17x_56830</name>
</gene>
<feature type="transmembrane region" description="Helical" evidence="8">
    <location>
        <begin position="231"/>
        <end position="250"/>
    </location>
</feature>
<evidence type="ECO:0000256" key="4">
    <source>
        <dbReference type="ARBA" id="ARBA00022692"/>
    </source>
</evidence>
<accession>A0A518IKH7</accession>
<comment type="subcellular location">
    <subcellularLocation>
        <location evidence="1">Cell membrane</location>
        <topology evidence="1">Multi-pass membrane protein</topology>
    </subcellularLocation>
</comment>
<feature type="transmembrane region" description="Helical" evidence="8">
    <location>
        <begin position="168"/>
        <end position="189"/>
    </location>
</feature>
<evidence type="ECO:0000256" key="7">
    <source>
        <dbReference type="SAM" id="MobiDB-lite"/>
    </source>
</evidence>
<feature type="compositionally biased region" description="Polar residues" evidence="7">
    <location>
        <begin position="473"/>
        <end position="483"/>
    </location>
</feature>
<feature type="region of interest" description="Disordered" evidence="7">
    <location>
        <begin position="457"/>
        <end position="483"/>
    </location>
</feature>
<name>A0A518IKH7_9PLAN</name>
<dbReference type="PANTHER" id="PTHR43044">
    <property type="match status" value="1"/>
</dbReference>
<organism evidence="9 10">
    <name type="scientific">Gimesia fumaroli</name>
    <dbReference type="NCBI Taxonomy" id="2527976"/>
    <lineage>
        <taxon>Bacteria</taxon>
        <taxon>Pseudomonadati</taxon>
        <taxon>Planctomycetota</taxon>
        <taxon>Planctomycetia</taxon>
        <taxon>Planctomycetales</taxon>
        <taxon>Planctomycetaceae</taxon>
        <taxon>Gimesia</taxon>
    </lineage>
</organism>
<feature type="transmembrane region" description="Helical" evidence="8">
    <location>
        <begin position="124"/>
        <end position="148"/>
    </location>
</feature>
<dbReference type="EMBL" id="CP037452">
    <property type="protein sequence ID" value="QDV53603.1"/>
    <property type="molecule type" value="Genomic_DNA"/>
</dbReference>
<feature type="transmembrane region" description="Helical" evidence="8">
    <location>
        <begin position="89"/>
        <end position="112"/>
    </location>
</feature>
<evidence type="ECO:0000313" key="10">
    <source>
        <dbReference type="Proteomes" id="UP000318313"/>
    </source>
</evidence>
<dbReference type="Proteomes" id="UP000318313">
    <property type="component" value="Chromosome"/>
</dbReference>
<proteinExistence type="inferred from homology"/>
<keyword evidence="4 8" id="KW-0812">Transmembrane</keyword>